<dbReference type="InterPro" id="IPR027031">
    <property type="entry name" value="Gly-tRNA_synthase/POLG2"/>
</dbReference>
<organism evidence="2 3">
    <name type="scientific">Triangularia setosa</name>
    <dbReference type="NCBI Taxonomy" id="2587417"/>
    <lineage>
        <taxon>Eukaryota</taxon>
        <taxon>Fungi</taxon>
        <taxon>Dikarya</taxon>
        <taxon>Ascomycota</taxon>
        <taxon>Pezizomycotina</taxon>
        <taxon>Sordariomycetes</taxon>
        <taxon>Sordariomycetidae</taxon>
        <taxon>Sordariales</taxon>
        <taxon>Podosporaceae</taxon>
        <taxon>Triangularia</taxon>
    </lineage>
</organism>
<dbReference type="AlphaFoldDB" id="A0AAN6WDR0"/>
<protein>
    <submittedName>
        <fullName evidence="2">Anticodon-binding protein</fullName>
    </submittedName>
</protein>
<keyword evidence="3" id="KW-1185">Reference proteome</keyword>
<dbReference type="EMBL" id="MU866110">
    <property type="protein sequence ID" value="KAK4179758.1"/>
    <property type="molecule type" value="Genomic_DNA"/>
</dbReference>
<feature type="domain" description="Anticodon-binding" evidence="1">
    <location>
        <begin position="4"/>
        <end position="58"/>
    </location>
</feature>
<reference evidence="2" key="1">
    <citation type="journal article" date="2023" name="Mol. Phylogenet. Evol.">
        <title>Genome-scale phylogeny and comparative genomics of the fungal order Sordariales.</title>
        <authorList>
            <person name="Hensen N."/>
            <person name="Bonometti L."/>
            <person name="Westerberg I."/>
            <person name="Brannstrom I.O."/>
            <person name="Guillou S."/>
            <person name="Cros-Aarteil S."/>
            <person name="Calhoun S."/>
            <person name="Haridas S."/>
            <person name="Kuo A."/>
            <person name="Mondo S."/>
            <person name="Pangilinan J."/>
            <person name="Riley R."/>
            <person name="LaButti K."/>
            <person name="Andreopoulos B."/>
            <person name="Lipzen A."/>
            <person name="Chen C."/>
            <person name="Yan M."/>
            <person name="Daum C."/>
            <person name="Ng V."/>
            <person name="Clum A."/>
            <person name="Steindorff A."/>
            <person name="Ohm R.A."/>
            <person name="Martin F."/>
            <person name="Silar P."/>
            <person name="Natvig D.O."/>
            <person name="Lalanne C."/>
            <person name="Gautier V."/>
            <person name="Ament-Velasquez S.L."/>
            <person name="Kruys A."/>
            <person name="Hutchinson M.I."/>
            <person name="Powell A.J."/>
            <person name="Barry K."/>
            <person name="Miller A.N."/>
            <person name="Grigoriev I.V."/>
            <person name="Debuchy R."/>
            <person name="Gladieux P."/>
            <person name="Hiltunen Thoren M."/>
            <person name="Johannesson H."/>
        </authorList>
    </citation>
    <scope>NUCLEOTIDE SEQUENCE</scope>
    <source>
        <strain evidence="2">CBS 892.96</strain>
    </source>
</reference>
<dbReference type="InterPro" id="IPR036621">
    <property type="entry name" value="Anticodon-bd_dom_sf"/>
</dbReference>
<dbReference type="GO" id="GO:0070150">
    <property type="term" value="P:mitochondrial glycyl-tRNA aminoacylation"/>
    <property type="evidence" value="ECO:0007669"/>
    <property type="project" value="TreeGrafter"/>
</dbReference>
<proteinExistence type="predicted"/>
<dbReference type="PANTHER" id="PTHR10745">
    <property type="entry name" value="GLYCYL-TRNA SYNTHETASE/DNA POLYMERASE SUBUNIT GAMMA-2"/>
    <property type="match status" value="1"/>
</dbReference>
<comment type="caution">
    <text evidence="2">The sequence shown here is derived from an EMBL/GenBank/DDBJ whole genome shotgun (WGS) entry which is preliminary data.</text>
</comment>
<dbReference type="Proteomes" id="UP001302321">
    <property type="component" value="Unassembled WGS sequence"/>
</dbReference>
<accession>A0AAN6WDR0</accession>
<dbReference type="InterPro" id="IPR004154">
    <property type="entry name" value="Anticodon-bd"/>
</dbReference>
<dbReference type="SUPFAM" id="SSF52954">
    <property type="entry name" value="Class II aaRS ABD-related"/>
    <property type="match status" value="1"/>
</dbReference>
<name>A0AAN6WDR0_9PEZI</name>
<dbReference type="Pfam" id="PF03129">
    <property type="entry name" value="HGTP_anticodon"/>
    <property type="match status" value="1"/>
</dbReference>
<gene>
    <name evidence="2" type="ORF">QBC36DRAFT_60864</name>
</gene>
<evidence type="ECO:0000313" key="2">
    <source>
        <dbReference type="EMBL" id="KAK4179758.1"/>
    </source>
</evidence>
<dbReference type="GO" id="GO:0004820">
    <property type="term" value="F:glycine-tRNA ligase activity"/>
    <property type="evidence" value="ECO:0007669"/>
    <property type="project" value="TreeGrafter"/>
</dbReference>
<dbReference type="PANTHER" id="PTHR10745:SF0">
    <property type="entry name" value="GLYCINE--TRNA LIGASE"/>
    <property type="match status" value="1"/>
</dbReference>
<evidence type="ECO:0000313" key="3">
    <source>
        <dbReference type="Proteomes" id="UP001302321"/>
    </source>
</evidence>
<dbReference type="Gene3D" id="3.40.50.800">
    <property type="entry name" value="Anticodon-binding domain"/>
    <property type="match status" value="1"/>
</dbReference>
<evidence type="ECO:0000259" key="1">
    <source>
        <dbReference type="Pfam" id="PF03129"/>
    </source>
</evidence>
<sequence>MFKSTIGPRYARNDELGTPLVITIDFDTAKDGPVTLRERDSTSQVRAAEDEVVQAVKNMVVGTETWEQVAGRLLAFVVSGGVDTRKECLGG</sequence>
<reference evidence="2" key="2">
    <citation type="submission" date="2023-05" db="EMBL/GenBank/DDBJ databases">
        <authorList>
            <consortium name="Lawrence Berkeley National Laboratory"/>
            <person name="Steindorff A."/>
            <person name="Hensen N."/>
            <person name="Bonometti L."/>
            <person name="Westerberg I."/>
            <person name="Brannstrom I.O."/>
            <person name="Guillou S."/>
            <person name="Cros-Aarteil S."/>
            <person name="Calhoun S."/>
            <person name="Haridas S."/>
            <person name="Kuo A."/>
            <person name="Mondo S."/>
            <person name="Pangilinan J."/>
            <person name="Riley R."/>
            <person name="Labutti K."/>
            <person name="Andreopoulos B."/>
            <person name="Lipzen A."/>
            <person name="Chen C."/>
            <person name="Yanf M."/>
            <person name="Daum C."/>
            <person name="Ng V."/>
            <person name="Clum A."/>
            <person name="Ohm R."/>
            <person name="Martin F."/>
            <person name="Silar P."/>
            <person name="Natvig D."/>
            <person name="Lalanne C."/>
            <person name="Gautier V."/>
            <person name="Ament-Velasquez S.L."/>
            <person name="Kruys A."/>
            <person name="Hutchinson M.I."/>
            <person name="Powell A.J."/>
            <person name="Barry K."/>
            <person name="Miller A.N."/>
            <person name="Grigoriev I.V."/>
            <person name="Debuchy R."/>
            <person name="Gladieux P."/>
            <person name="Thoren M.H."/>
            <person name="Johannesson H."/>
        </authorList>
    </citation>
    <scope>NUCLEOTIDE SEQUENCE</scope>
    <source>
        <strain evidence="2">CBS 892.96</strain>
    </source>
</reference>
<dbReference type="GO" id="GO:0005739">
    <property type="term" value="C:mitochondrion"/>
    <property type="evidence" value="ECO:0007669"/>
    <property type="project" value="TreeGrafter"/>
</dbReference>